<dbReference type="KEGG" id="abaw:D5400_20885"/>
<dbReference type="GO" id="GO:0004252">
    <property type="term" value="F:serine-type endopeptidase activity"/>
    <property type="evidence" value="ECO:0007669"/>
    <property type="project" value="InterPro"/>
</dbReference>
<evidence type="ECO:0000256" key="6">
    <source>
        <dbReference type="ARBA" id="ARBA00023136"/>
    </source>
</evidence>
<keyword evidence="5 7" id="KW-1133">Transmembrane helix</keyword>
<evidence type="ECO:0000256" key="3">
    <source>
        <dbReference type="ARBA" id="ARBA00022519"/>
    </source>
</evidence>
<feature type="transmembrane region" description="Helical" evidence="7">
    <location>
        <begin position="199"/>
        <end position="218"/>
    </location>
</feature>
<dbReference type="Gene3D" id="1.20.1540.10">
    <property type="entry name" value="Rhomboid-like"/>
    <property type="match status" value="1"/>
</dbReference>
<accession>A0A3S9B8Y5</accession>
<evidence type="ECO:0000256" key="7">
    <source>
        <dbReference type="SAM" id="Phobius"/>
    </source>
</evidence>
<reference evidence="9 10" key="1">
    <citation type="submission" date="2018-09" db="EMBL/GenBank/DDBJ databases">
        <title>Marinorhizobium profundi gen. nov., sp. nov., isolated from a deep-sea sediment sample from the New Britain Trench and proposal of Marinorhizobiaceae fam. nov. in the order Rhizobiales of the class Alphaproteobacteria.</title>
        <authorList>
            <person name="Cao J."/>
        </authorList>
    </citation>
    <scope>NUCLEOTIDE SEQUENCE [LARGE SCALE GENOMIC DNA]</scope>
    <source>
        <strain evidence="9 10">WS11</strain>
    </source>
</reference>
<evidence type="ECO:0000313" key="10">
    <source>
        <dbReference type="Proteomes" id="UP000268192"/>
    </source>
</evidence>
<evidence type="ECO:0000313" key="9">
    <source>
        <dbReference type="EMBL" id="AZN73413.1"/>
    </source>
</evidence>
<keyword evidence="4 7" id="KW-0812">Transmembrane</keyword>
<keyword evidence="6 7" id="KW-0472">Membrane</keyword>
<name>A0A3S9B8Y5_9HYPH</name>
<organism evidence="9 10">
    <name type="scientific">Georhizobium profundi</name>
    <dbReference type="NCBI Taxonomy" id="2341112"/>
    <lineage>
        <taxon>Bacteria</taxon>
        <taxon>Pseudomonadati</taxon>
        <taxon>Pseudomonadota</taxon>
        <taxon>Alphaproteobacteria</taxon>
        <taxon>Hyphomicrobiales</taxon>
        <taxon>Rhizobiaceae</taxon>
        <taxon>Georhizobium</taxon>
    </lineage>
</organism>
<comment type="subcellular location">
    <subcellularLocation>
        <location evidence="1">Membrane</location>
        <topology evidence="1">Multi-pass membrane protein</topology>
    </subcellularLocation>
</comment>
<keyword evidence="9" id="KW-0378">Hydrolase</keyword>
<dbReference type="Proteomes" id="UP000268192">
    <property type="component" value="Chromosome"/>
</dbReference>
<evidence type="ECO:0000256" key="1">
    <source>
        <dbReference type="ARBA" id="ARBA00004141"/>
    </source>
</evidence>
<dbReference type="GO" id="GO:0006508">
    <property type="term" value="P:proteolysis"/>
    <property type="evidence" value="ECO:0007669"/>
    <property type="project" value="UniProtKB-KW"/>
</dbReference>
<dbReference type="GO" id="GO:0016020">
    <property type="term" value="C:membrane"/>
    <property type="evidence" value="ECO:0007669"/>
    <property type="project" value="UniProtKB-SubCell"/>
</dbReference>
<dbReference type="PANTHER" id="PTHR43066">
    <property type="entry name" value="RHOMBOID-RELATED PROTEIN"/>
    <property type="match status" value="1"/>
</dbReference>
<dbReference type="PANTHER" id="PTHR43066:SF26">
    <property type="entry name" value="RHOMBOID PROTEASE GLPG"/>
    <property type="match status" value="1"/>
</dbReference>
<protein>
    <submittedName>
        <fullName evidence="9">Rhomboid family intramembrane serine protease</fullName>
    </submittedName>
</protein>
<evidence type="ECO:0000256" key="5">
    <source>
        <dbReference type="ARBA" id="ARBA00022989"/>
    </source>
</evidence>
<feature type="transmembrane region" description="Helical" evidence="7">
    <location>
        <begin position="113"/>
        <end position="131"/>
    </location>
</feature>
<evidence type="ECO:0000256" key="2">
    <source>
        <dbReference type="ARBA" id="ARBA00022475"/>
    </source>
</evidence>
<keyword evidence="9" id="KW-0645">Protease</keyword>
<sequence length="246" mass="26495">MFVPIHDANDLRHIRLQVVTLGLIAANVLIYFTTALDGLDSEAVLATVYGLGYIPAVANGHLDLAPALTIVPDAATYITYAFLHGGLLHLAGNMAFLWVFGDNVEDAMGHVRFLLFYLLCAAAAAMAHGLLYPFSEVPLIGASGAASGVVAAYLLLHPRVRLWVLVFGRIPVPVPAYLALIAWIAYQFGMLVIDLGGEVSWAAHAGGIVAGLVLLPLMKRRDVPLFDRRIVRPRAVTVVPAIRRDI</sequence>
<feature type="domain" description="Peptidase S54 rhomboid" evidence="8">
    <location>
        <begin position="76"/>
        <end position="218"/>
    </location>
</feature>
<evidence type="ECO:0000256" key="4">
    <source>
        <dbReference type="ARBA" id="ARBA00022692"/>
    </source>
</evidence>
<proteinExistence type="predicted"/>
<dbReference type="SUPFAM" id="SSF144091">
    <property type="entry name" value="Rhomboid-like"/>
    <property type="match status" value="1"/>
</dbReference>
<dbReference type="OrthoDB" id="9813074at2"/>
<dbReference type="InterPro" id="IPR022764">
    <property type="entry name" value="Peptidase_S54_rhomboid_dom"/>
</dbReference>
<dbReference type="EMBL" id="CP032509">
    <property type="protein sequence ID" value="AZN73413.1"/>
    <property type="molecule type" value="Genomic_DNA"/>
</dbReference>
<feature type="transmembrane region" description="Helical" evidence="7">
    <location>
        <begin position="14"/>
        <end position="32"/>
    </location>
</feature>
<keyword evidence="2" id="KW-1003">Cell membrane</keyword>
<dbReference type="AlphaFoldDB" id="A0A3S9B8Y5"/>
<gene>
    <name evidence="9" type="ORF">D5400_20885</name>
</gene>
<dbReference type="RefSeq" id="WP_126012337.1">
    <property type="nucleotide sequence ID" value="NZ_CP032509.1"/>
</dbReference>
<feature type="transmembrane region" description="Helical" evidence="7">
    <location>
        <begin position="137"/>
        <end position="156"/>
    </location>
</feature>
<feature type="transmembrane region" description="Helical" evidence="7">
    <location>
        <begin position="74"/>
        <end position="101"/>
    </location>
</feature>
<dbReference type="InterPro" id="IPR035952">
    <property type="entry name" value="Rhomboid-like_sf"/>
</dbReference>
<keyword evidence="3" id="KW-0997">Cell inner membrane</keyword>
<evidence type="ECO:0000259" key="8">
    <source>
        <dbReference type="Pfam" id="PF01694"/>
    </source>
</evidence>
<keyword evidence="10" id="KW-1185">Reference proteome</keyword>
<dbReference type="Pfam" id="PF01694">
    <property type="entry name" value="Rhomboid"/>
    <property type="match status" value="1"/>
</dbReference>